<sequence length="79" mass="8281">MSLDERASQNGVKKAPAASTVKKPQRKSLPKLPSEQTTSVGIAAPLSSAEELENSNAEADLVREPIRAQVTPDEPGLSG</sequence>
<dbReference type="EMBL" id="GBRH01215981">
    <property type="protein sequence ID" value="JAD81914.1"/>
    <property type="molecule type" value="Transcribed_RNA"/>
</dbReference>
<organism evidence="2">
    <name type="scientific">Arundo donax</name>
    <name type="common">Giant reed</name>
    <name type="synonym">Donax arundinaceus</name>
    <dbReference type="NCBI Taxonomy" id="35708"/>
    <lineage>
        <taxon>Eukaryota</taxon>
        <taxon>Viridiplantae</taxon>
        <taxon>Streptophyta</taxon>
        <taxon>Embryophyta</taxon>
        <taxon>Tracheophyta</taxon>
        <taxon>Spermatophyta</taxon>
        <taxon>Magnoliopsida</taxon>
        <taxon>Liliopsida</taxon>
        <taxon>Poales</taxon>
        <taxon>Poaceae</taxon>
        <taxon>PACMAD clade</taxon>
        <taxon>Arundinoideae</taxon>
        <taxon>Arundineae</taxon>
        <taxon>Arundo</taxon>
    </lineage>
</organism>
<feature type="region of interest" description="Disordered" evidence="1">
    <location>
        <begin position="1"/>
        <end position="79"/>
    </location>
</feature>
<name>A0A0A9CZZ5_ARUDO</name>
<protein>
    <submittedName>
        <fullName evidence="2">Uncharacterized protein</fullName>
    </submittedName>
</protein>
<evidence type="ECO:0000313" key="2">
    <source>
        <dbReference type="EMBL" id="JAD81914.1"/>
    </source>
</evidence>
<reference evidence="2" key="2">
    <citation type="journal article" date="2015" name="Data Brief">
        <title>Shoot transcriptome of the giant reed, Arundo donax.</title>
        <authorList>
            <person name="Barrero R.A."/>
            <person name="Guerrero F.D."/>
            <person name="Moolhuijzen P."/>
            <person name="Goolsby J.A."/>
            <person name="Tidwell J."/>
            <person name="Bellgard S.E."/>
            <person name="Bellgard M.I."/>
        </authorList>
    </citation>
    <scope>NUCLEOTIDE SEQUENCE</scope>
    <source>
        <tissue evidence="2">Shoot tissue taken approximately 20 cm above the soil surface</tissue>
    </source>
</reference>
<feature type="compositionally biased region" description="Low complexity" evidence="1">
    <location>
        <begin position="43"/>
        <end position="59"/>
    </location>
</feature>
<accession>A0A0A9CZZ5</accession>
<reference evidence="2" key="1">
    <citation type="submission" date="2014-09" db="EMBL/GenBank/DDBJ databases">
        <authorList>
            <person name="Magalhaes I.L.F."/>
            <person name="Oliveira U."/>
            <person name="Santos F.R."/>
            <person name="Vidigal T.H.D.A."/>
            <person name="Brescovit A.D."/>
            <person name="Santos A.J."/>
        </authorList>
    </citation>
    <scope>NUCLEOTIDE SEQUENCE</scope>
    <source>
        <tissue evidence="2">Shoot tissue taken approximately 20 cm above the soil surface</tissue>
    </source>
</reference>
<proteinExistence type="predicted"/>
<dbReference type="AlphaFoldDB" id="A0A0A9CZZ5"/>
<evidence type="ECO:0000256" key="1">
    <source>
        <dbReference type="SAM" id="MobiDB-lite"/>
    </source>
</evidence>